<dbReference type="InterPro" id="IPR032567">
    <property type="entry name" value="RTL1-rel"/>
</dbReference>
<comment type="caution">
    <text evidence="1">The sequence shown here is derived from an EMBL/GenBank/DDBJ whole genome shotgun (WGS) entry which is preliminary data.</text>
</comment>
<evidence type="ECO:0000313" key="2">
    <source>
        <dbReference type="Proteomes" id="UP000325315"/>
    </source>
</evidence>
<dbReference type="AlphaFoldDB" id="A0A5B6UZX9"/>
<dbReference type="InterPro" id="IPR021109">
    <property type="entry name" value="Peptidase_aspartic_dom_sf"/>
</dbReference>
<dbReference type="Proteomes" id="UP000325315">
    <property type="component" value="Unassembled WGS sequence"/>
</dbReference>
<organism evidence="1 2">
    <name type="scientific">Gossypium australe</name>
    <dbReference type="NCBI Taxonomy" id="47621"/>
    <lineage>
        <taxon>Eukaryota</taxon>
        <taxon>Viridiplantae</taxon>
        <taxon>Streptophyta</taxon>
        <taxon>Embryophyta</taxon>
        <taxon>Tracheophyta</taxon>
        <taxon>Spermatophyta</taxon>
        <taxon>Magnoliopsida</taxon>
        <taxon>eudicotyledons</taxon>
        <taxon>Gunneridae</taxon>
        <taxon>Pentapetalae</taxon>
        <taxon>rosids</taxon>
        <taxon>malvids</taxon>
        <taxon>Malvales</taxon>
        <taxon>Malvaceae</taxon>
        <taxon>Malvoideae</taxon>
        <taxon>Gossypium</taxon>
    </lineage>
</organism>
<evidence type="ECO:0000313" key="1">
    <source>
        <dbReference type="EMBL" id="KAA3461975.1"/>
    </source>
</evidence>
<gene>
    <name evidence="1" type="ORF">EPI10_028504</name>
</gene>
<dbReference type="CDD" id="cd00303">
    <property type="entry name" value="retropepsin_like"/>
    <property type="match status" value="1"/>
</dbReference>
<dbReference type="OrthoDB" id="696334at2759"/>
<protein>
    <submittedName>
        <fullName evidence="1">RVP_2 domain-containing protein</fullName>
    </submittedName>
</protein>
<dbReference type="Pfam" id="PF08284">
    <property type="entry name" value="RVP_2"/>
    <property type="match status" value="1"/>
</dbReference>
<sequence length="209" mass="23289">MTARGRPPKNTGNVNPGSTHSYVCVNLVSSKTLPVESTEFVIRVSNPLGKCVLVDKVCKNYPLMYRDNCFSANLIVLPFDEFDIILDMDWLTLHHAIVNCKQKSIDLRSQNGEIVRIESSDLNGVPTIVSSMKALNYVTKGCEAYLAYVIDTKVAEKKVESVLVVCKFRDVFPEELPVLPPIREAEFGIDLVPRTTPISIAPYRMAPTN</sequence>
<accession>A0A5B6UZX9</accession>
<proteinExistence type="predicted"/>
<dbReference type="PANTHER" id="PTHR15503:SF45">
    <property type="entry name" value="RNA-DIRECTED DNA POLYMERASE HOMOLOG"/>
    <property type="match status" value="1"/>
</dbReference>
<keyword evidence="2" id="KW-1185">Reference proteome</keyword>
<reference evidence="2" key="1">
    <citation type="journal article" date="2019" name="Plant Biotechnol. J.">
        <title>Genome sequencing of the Australian wild diploid species Gossypium australe highlights disease resistance and delayed gland morphogenesis.</title>
        <authorList>
            <person name="Cai Y."/>
            <person name="Cai X."/>
            <person name="Wang Q."/>
            <person name="Wang P."/>
            <person name="Zhang Y."/>
            <person name="Cai C."/>
            <person name="Xu Y."/>
            <person name="Wang K."/>
            <person name="Zhou Z."/>
            <person name="Wang C."/>
            <person name="Geng S."/>
            <person name="Li B."/>
            <person name="Dong Q."/>
            <person name="Hou Y."/>
            <person name="Wang H."/>
            <person name="Ai P."/>
            <person name="Liu Z."/>
            <person name="Yi F."/>
            <person name="Sun M."/>
            <person name="An G."/>
            <person name="Cheng J."/>
            <person name="Zhang Y."/>
            <person name="Shi Q."/>
            <person name="Xie Y."/>
            <person name="Shi X."/>
            <person name="Chang Y."/>
            <person name="Huang F."/>
            <person name="Chen Y."/>
            <person name="Hong S."/>
            <person name="Mi L."/>
            <person name="Sun Q."/>
            <person name="Zhang L."/>
            <person name="Zhou B."/>
            <person name="Peng R."/>
            <person name="Zhang X."/>
            <person name="Liu F."/>
        </authorList>
    </citation>
    <scope>NUCLEOTIDE SEQUENCE [LARGE SCALE GENOMIC DNA]</scope>
    <source>
        <strain evidence="2">cv. PA1801</strain>
    </source>
</reference>
<dbReference type="Gene3D" id="2.40.70.10">
    <property type="entry name" value="Acid Proteases"/>
    <property type="match status" value="1"/>
</dbReference>
<dbReference type="EMBL" id="SMMG02000009">
    <property type="protein sequence ID" value="KAA3461975.1"/>
    <property type="molecule type" value="Genomic_DNA"/>
</dbReference>
<dbReference type="PANTHER" id="PTHR15503">
    <property type="entry name" value="LDOC1 RELATED"/>
    <property type="match status" value="1"/>
</dbReference>
<name>A0A5B6UZX9_9ROSI</name>